<feature type="domain" description="DUF7223" evidence="3">
    <location>
        <begin position="226"/>
        <end position="432"/>
    </location>
</feature>
<feature type="domain" description="DUF7029" evidence="2">
    <location>
        <begin position="68"/>
        <end position="171"/>
    </location>
</feature>
<dbReference type="InterPro" id="IPR054293">
    <property type="entry name" value="DUF7029"/>
</dbReference>
<sequence>MWFPLSVFLYATFAAAVAETSPLLPFKTPASVYARSTWKRNLAPKDVVSLSYAPAASHSPRSSLTFTANPEVPILLLEDIDFLVQTVECHYSTEPDDSVVEITFTSEDAYDATLAAWSSLSKFMLVTSHQSCNPHDQRGAWLVSAAVGRPMEHSIVLQVQQVPLREIGWTFHISHAADGISGWESPRAGGLYGRDIDKIFTLEPSVNFDQRQQLFPTDPNNTAISLLESKIPNSAGLHVFCTDCVSTTNLSIGIEIDVELLDITQAYINITVNDFQQDINLEFSFNDTASYHSTFDALVIPFPGLGISIADVVTVGFNFGGSVRMDLETSAALNFTVGASASIPSGAIGTLNMLHNNESSASGWDQATFDVHPFRVNGGTFSVTGDLSFSPFLEATLQVGDTLSPTARVYINAPSVHAAANISKNVNRQCEAVGPNDFEFFDSALTFGASLNVSVEGTLSGAPFDDHDMIFYSKALSFGNFPSLTAPLCMVIVDDDASATSTSSLAGQVIAPTGTLLAAAAAIPSFNVAGIQSYYSANGALPTGVNYTQMAEATTVPDDIKKAVQKKAGALGRHATTSLVSIAVSVVFGGFLGSLL</sequence>
<reference evidence="4" key="1">
    <citation type="submission" date="2023-03" db="EMBL/GenBank/DDBJ databases">
        <title>Massive genome expansion in bonnet fungi (Mycena s.s.) driven by repeated elements and novel gene families across ecological guilds.</title>
        <authorList>
            <consortium name="Lawrence Berkeley National Laboratory"/>
            <person name="Harder C.B."/>
            <person name="Miyauchi S."/>
            <person name="Viragh M."/>
            <person name="Kuo A."/>
            <person name="Thoen E."/>
            <person name="Andreopoulos B."/>
            <person name="Lu D."/>
            <person name="Skrede I."/>
            <person name="Drula E."/>
            <person name="Henrissat B."/>
            <person name="Morin E."/>
            <person name="Kohler A."/>
            <person name="Barry K."/>
            <person name="LaButti K."/>
            <person name="Morin E."/>
            <person name="Salamov A."/>
            <person name="Lipzen A."/>
            <person name="Mereny Z."/>
            <person name="Hegedus B."/>
            <person name="Baldrian P."/>
            <person name="Stursova M."/>
            <person name="Weitz H."/>
            <person name="Taylor A."/>
            <person name="Grigoriev I.V."/>
            <person name="Nagy L.G."/>
            <person name="Martin F."/>
            <person name="Kauserud H."/>
        </authorList>
    </citation>
    <scope>NUCLEOTIDE SEQUENCE</scope>
    <source>
        <strain evidence="4">9144</strain>
    </source>
</reference>
<keyword evidence="1" id="KW-0732">Signal</keyword>
<evidence type="ECO:0000313" key="5">
    <source>
        <dbReference type="Proteomes" id="UP001219525"/>
    </source>
</evidence>
<organism evidence="4 5">
    <name type="scientific">Mycena pura</name>
    <dbReference type="NCBI Taxonomy" id="153505"/>
    <lineage>
        <taxon>Eukaryota</taxon>
        <taxon>Fungi</taxon>
        <taxon>Dikarya</taxon>
        <taxon>Basidiomycota</taxon>
        <taxon>Agaricomycotina</taxon>
        <taxon>Agaricomycetes</taxon>
        <taxon>Agaricomycetidae</taxon>
        <taxon>Agaricales</taxon>
        <taxon>Marasmiineae</taxon>
        <taxon>Mycenaceae</taxon>
        <taxon>Mycena</taxon>
    </lineage>
</organism>
<feature type="chain" id="PRO_5041994216" evidence="1">
    <location>
        <begin position="19"/>
        <end position="596"/>
    </location>
</feature>
<evidence type="ECO:0000256" key="1">
    <source>
        <dbReference type="SAM" id="SignalP"/>
    </source>
</evidence>
<evidence type="ECO:0000313" key="4">
    <source>
        <dbReference type="EMBL" id="KAJ7204948.1"/>
    </source>
</evidence>
<keyword evidence="5" id="KW-1185">Reference proteome</keyword>
<comment type="caution">
    <text evidence="4">The sequence shown here is derived from an EMBL/GenBank/DDBJ whole genome shotgun (WGS) entry which is preliminary data.</text>
</comment>
<dbReference type="EMBL" id="JARJCW010000045">
    <property type="protein sequence ID" value="KAJ7204948.1"/>
    <property type="molecule type" value="Genomic_DNA"/>
</dbReference>
<dbReference type="Proteomes" id="UP001219525">
    <property type="component" value="Unassembled WGS sequence"/>
</dbReference>
<evidence type="ECO:0000259" key="2">
    <source>
        <dbReference type="Pfam" id="PF22974"/>
    </source>
</evidence>
<protein>
    <submittedName>
        <fullName evidence="4">Uncharacterized protein</fullName>
    </submittedName>
</protein>
<proteinExistence type="predicted"/>
<accession>A0AAD6V872</accession>
<feature type="signal peptide" evidence="1">
    <location>
        <begin position="1"/>
        <end position="18"/>
    </location>
</feature>
<dbReference type="Pfam" id="PF22974">
    <property type="entry name" value="DUF7029"/>
    <property type="match status" value="1"/>
</dbReference>
<gene>
    <name evidence="4" type="ORF">GGX14DRAFT_459016</name>
</gene>
<evidence type="ECO:0000259" key="3">
    <source>
        <dbReference type="Pfam" id="PF23865"/>
    </source>
</evidence>
<dbReference type="AlphaFoldDB" id="A0AAD6V872"/>
<dbReference type="Pfam" id="PF23865">
    <property type="entry name" value="DUF7223"/>
    <property type="match status" value="1"/>
</dbReference>
<name>A0AAD6V872_9AGAR</name>
<dbReference type="InterPro" id="IPR055647">
    <property type="entry name" value="DUF7223"/>
</dbReference>